<dbReference type="InterPro" id="IPR038200">
    <property type="entry name" value="GW_dom_sf"/>
</dbReference>
<dbReference type="SUPFAM" id="SSF53955">
    <property type="entry name" value="Lysozyme-like"/>
    <property type="match status" value="1"/>
</dbReference>
<dbReference type="RefSeq" id="WP_207111140.1">
    <property type="nucleotide sequence ID" value="NZ_JAFLWD010000003.1"/>
</dbReference>
<dbReference type="EMBL" id="JAFLWD010000003">
    <property type="protein sequence ID" value="MBO0439031.1"/>
    <property type="molecule type" value="Genomic_DNA"/>
</dbReference>
<dbReference type="GO" id="GO:0016787">
    <property type="term" value="F:hydrolase activity"/>
    <property type="evidence" value="ECO:0007669"/>
    <property type="project" value="UniProtKB-KW"/>
</dbReference>
<dbReference type="SUPFAM" id="SSF82057">
    <property type="entry name" value="Prokaryotic SH3-related domain"/>
    <property type="match status" value="1"/>
</dbReference>
<organism evidence="8 9">
    <name type="scientific">Candidatus Enterococcus ikei</name>
    <dbReference type="NCBI Taxonomy" id="2815326"/>
    <lineage>
        <taxon>Bacteria</taxon>
        <taxon>Bacillati</taxon>
        <taxon>Bacillota</taxon>
        <taxon>Bacilli</taxon>
        <taxon>Lactobacillales</taxon>
        <taxon>Enterococcaceae</taxon>
        <taxon>Enterococcus</taxon>
    </lineage>
</organism>
<dbReference type="EC" id="3.2.1.17" evidence="7"/>
<name>A0ABS3GUV3_9ENTE</name>
<dbReference type="InterPro" id="IPR051018">
    <property type="entry name" value="Bacteriophage_GH24"/>
</dbReference>
<protein>
    <recommendedName>
        <fullName evidence="7">Lysozyme</fullName>
        <ecNumber evidence="7">3.2.1.17</ecNumber>
    </recommendedName>
</protein>
<keyword evidence="4 7" id="KW-0378">Hydrolase</keyword>
<dbReference type="InterPro" id="IPR034690">
    <property type="entry name" value="Endolysin_T4_type"/>
</dbReference>
<accession>A0ABS3GUV3</accession>
<dbReference type="Gene3D" id="1.10.530.40">
    <property type="match status" value="1"/>
</dbReference>
<evidence type="ECO:0000256" key="1">
    <source>
        <dbReference type="ARBA" id="ARBA00000632"/>
    </source>
</evidence>
<keyword evidence="2 7" id="KW-0929">Antimicrobial</keyword>
<evidence type="ECO:0000256" key="6">
    <source>
        <dbReference type="ARBA" id="ARBA00023295"/>
    </source>
</evidence>
<comment type="catalytic activity">
    <reaction evidence="1 7">
        <text>Hydrolysis of (1-&gt;4)-beta-linkages between N-acetylmuramic acid and N-acetyl-D-glucosamine residues in a peptidoglycan and between N-acetyl-D-glucosamine residues in chitodextrins.</text>
        <dbReference type="EC" id="3.2.1.17"/>
    </reaction>
</comment>
<gene>
    <name evidence="8" type="ORF">JZO69_01470</name>
</gene>
<dbReference type="PANTHER" id="PTHR38107">
    <property type="match status" value="1"/>
</dbReference>
<evidence type="ECO:0000313" key="9">
    <source>
        <dbReference type="Proteomes" id="UP000664632"/>
    </source>
</evidence>
<evidence type="ECO:0000256" key="7">
    <source>
        <dbReference type="RuleBase" id="RU003788"/>
    </source>
</evidence>
<keyword evidence="3 7" id="KW-0081">Bacteriolytic enzyme</keyword>
<keyword evidence="9" id="KW-1185">Reference proteome</keyword>
<evidence type="ECO:0000313" key="8">
    <source>
        <dbReference type="EMBL" id="MBO0439031.1"/>
    </source>
</evidence>
<dbReference type="InterPro" id="IPR002196">
    <property type="entry name" value="Glyco_hydro_24"/>
</dbReference>
<dbReference type="CDD" id="cd00737">
    <property type="entry name" value="lyz_endolysin_autolysin"/>
    <property type="match status" value="1"/>
</dbReference>
<dbReference type="InterPro" id="IPR023346">
    <property type="entry name" value="Lysozyme-like_dom_sf"/>
</dbReference>
<dbReference type="InterPro" id="IPR023347">
    <property type="entry name" value="Lysozyme_dom_sf"/>
</dbReference>
<evidence type="ECO:0000256" key="4">
    <source>
        <dbReference type="ARBA" id="ARBA00022801"/>
    </source>
</evidence>
<dbReference type="HAMAP" id="MF_04110">
    <property type="entry name" value="ENDOLYSIN_T4"/>
    <property type="match status" value="1"/>
</dbReference>
<evidence type="ECO:0000256" key="2">
    <source>
        <dbReference type="ARBA" id="ARBA00022529"/>
    </source>
</evidence>
<comment type="caution">
    <text evidence="8">The sequence shown here is derived from an EMBL/GenBank/DDBJ whole genome shotgun (WGS) entry which is preliminary data.</text>
</comment>
<evidence type="ECO:0000256" key="3">
    <source>
        <dbReference type="ARBA" id="ARBA00022638"/>
    </source>
</evidence>
<keyword evidence="6 7" id="KW-0326">Glycosidase</keyword>
<dbReference type="Pfam" id="PF00959">
    <property type="entry name" value="Phage_lysozyme"/>
    <property type="match status" value="1"/>
</dbReference>
<evidence type="ECO:0000256" key="5">
    <source>
        <dbReference type="ARBA" id="ARBA00023200"/>
    </source>
</evidence>
<dbReference type="InterPro" id="IPR033907">
    <property type="entry name" value="Endolysin_autolysin"/>
</dbReference>
<keyword evidence="5" id="KW-1035">Host cytoplasm</keyword>
<sequence>MANENMKISQEGRNLIKKWEGLRLIAYQDSVGVWTIGYGHTKGVYAGMTITEAQANAFLDEDIKTHAIGIFQYTTVQLNQNQFDALVSFHFNLGPYILAGSQLLIYINSKNWTSAANEMKRYIYAGGQILQGLVNRRNDEATLFLKPFGPAQGSYISYGKYVTITKKGYSLWSSFNWVKKDTTDNLFNETYLAKGYYNHSNGSRYYSLYDEANVWKGYLNAEAVVVAKELIFDEVQEYKMLHKDQTFSIDTLPWGTKGYKKVANSKDYMGKVVRLTQKAGAYYYSPDLKGWIDYKALDTVEKITQALTIKNGGYQINPVPWYQGVASLGNTKDHIGKKVSATGKKGGYYYIPSLGWIDHRAF</sequence>
<dbReference type="PANTHER" id="PTHR38107:SF3">
    <property type="entry name" value="LYSOZYME RRRD-RELATED"/>
    <property type="match status" value="1"/>
</dbReference>
<comment type="similarity">
    <text evidence="7">Belongs to the glycosyl hydrolase 24 family.</text>
</comment>
<dbReference type="Proteomes" id="UP000664632">
    <property type="component" value="Unassembled WGS sequence"/>
</dbReference>
<proteinExistence type="inferred from homology"/>
<reference evidence="8 9" key="1">
    <citation type="submission" date="2021-03" db="EMBL/GenBank/DDBJ databases">
        <title>Enterococcal diversity collection.</title>
        <authorList>
            <person name="Gilmore M.S."/>
            <person name="Schwartzman J."/>
            <person name="Van Tyne D."/>
            <person name="Martin M."/>
            <person name="Earl A.M."/>
            <person name="Manson A.L."/>
            <person name="Straub T."/>
            <person name="Salamzade R."/>
            <person name="Saavedra J."/>
            <person name="Lebreton F."/>
            <person name="Prichula J."/>
            <person name="Schaufler K."/>
            <person name="Gaca A."/>
            <person name="Sgardioli B."/>
            <person name="Wagenaar J."/>
            <person name="Strong T."/>
        </authorList>
    </citation>
    <scope>NUCLEOTIDE SEQUENCE [LARGE SCALE GENOMIC DNA]</scope>
    <source>
        <strain evidence="8 9">DIV0869a</strain>
    </source>
</reference>
<dbReference type="Gene3D" id="2.30.30.170">
    <property type="match status" value="1"/>
</dbReference>